<keyword evidence="2" id="KW-1185">Reference proteome</keyword>
<accession>A0ABU0X1I4</accession>
<comment type="caution">
    <text evidence="1">The sequence shown here is derived from an EMBL/GenBank/DDBJ whole genome shotgun (WGS) entry which is preliminary data.</text>
</comment>
<protein>
    <submittedName>
        <fullName evidence="1">Uncharacterized protein</fullName>
    </submittedName>
</protein>
<sequence length="86" mass="9273">MSGSPNRNNPVGVERAHGSLERVTVNLTPRSSKALVDAITLTGDTKTDAINRALQIYAFLEGVWSAEGSVYVRQGADAELELLRAF</sequence>
<name>A0ABU0X1I4_9PSEU</name>
<evidence type="ECO:0000313" key="1">
    <source>
        <dbReference type="EMBL" id="MDQ2585985.1"/>
    </source>
</evidence>
<dbReference type="EMBL" id="NSDM01000007">
    <property type="protein sequence ID" value="MDQ2585985.1"/>
    <property type="molecule type" value="Genomic_DNA"/>
</dbReference>
<reference evidence="1 2" key="1">
    <citation type="submission" date="2017-06" db="EMBL/GenBank/DDBJ databases">
        <title>Cultured bacterium strain Saccharothrix yanglingensis Hhs.015.</title>
        <authorList>
            <person name="Xia Y."/>
        </authorList>
    </citation>
    <scope>NUCLEOTIDE SEQUENCE [LARGE SCALE GENOMIC DNA]</scope>
    <source>
        <strain evidence="1 2">Hhs.015</strain>
    </source>
</reference>
<organism evidence="1 2">
    <name type="scientific">Saccharothrix yanglingensis</name>
    <dbReference type="NCBI Taxonomy" id="659496"/>
    <lineage>
        <taxon>Bacteria</taxon>
        <taxon>Bacillati</taxon>
        <taxon>Actinomycetota</taxon>
        <taxon>Actinomycetes</taxon>
        <taxon>Pseudonocardiales</taxon>
        <taxon>Pseudonocardiaceae</taxon>
        <taxon>Saccharothrix</taxon>
    </lineage>
</organism>
<proteinExistence type="predicted"/>
<dbReference type="RefSeq" id="WP_306747184.1">
    <property type="nucleotide sequence ID" value="NZ_NSDM01000007.1"/>
</dbReference>
<evidence type="ECO:0000313" key="2">
    <source>
        <dbReference type="Proteomes" id="UP001225605"/>
    </source>
</evidence>
<gene>
    <name evidence="1" type="ORF">CKY47_18725</name>
</gene>
<dbReference type="Proteomes" id="UP001225605">
    <property type="component" value="Unassembled WGS sequence"/>
</dbReference>